<reference evidence="5 6" key="1">
    <citation type="journal article" date="2019" name="Nat. Microbiol.">
        <title>Mediterranean grassland soil C-N compound turnover is dependent on rainfall and depth, and is mediated by genomically divergent microorganisms.</title>
        <authorList>
            <person name="Diamond S."/>
            <person name="Andeer P.F."/>
            <person name="Li Z."/>
            <person name="Crits-Christoph A."/>
            <person name="Burstein D."/>
            <person name="Anantharaman K."/>
            <person name="Lane K.R."/>
            <person name="Thomas B.C."/>
            <person name="Pan C."/>
            <person name="Northen T.R."/>
            <person name="Banfield J.F."/>
        </authorList>
    </citation>
    <scope>NUCLEOTIDE SEQUENCE [LARGE SCALE GENOMIC DNA]</scope>
    <source>
        <strain evidence="5">WS_6</strain>
    </source>
</reference>
<feature type="transmembrane region" description="Helical" evidence="3">
    <location>
        <begin position="12"/>
        <end position="30"/>
    </location>
</feature>
<comment type="similarity">
    <text evidence="1">Belongs to the bacterial sugar transferase family.</text>
</comment>
<evidence type="ECO:0000256" key="3">
    <source>
        <dbReference type="SAM" id="Phobius"/>
    </source>
</evidence>
<keyword evidence="3" id="KW-0472">Membrane</keyword>
<feature type="transmembrane region" description="Helical" evidence="3">
    <location>
        <begin position="42"/>
        <end position="63"/>
    </location>
</feature>
<evidence type="ECO:0000313" key="5">
    <source>
        <dbReference type="EMBL" id="TMQ60624.1"/>
    </source>
</evidence>
<dbReference type="EMBL" id="VBOW01000013">
    <property type="protein sequence ID" value="TMQ60624.1"/>
    <property type="molecule type" value="Genomic_DNA"/>
</dbReference>
<feature type="transmembrane region" description="Helical" evidence="3">
    <location>
        <begin position="79"/>
        <end position="101"/>
    </location>
</feature>
<dbReference type="GO" id="GO:0016780">
    <property type="term" value="F:phosphotransferase activity, for other substituted phosphate groups"/>
    <property type="evidence" value="ECO:0007669"/>
    <property type="project" value="TreeGrafter"/>
</dbReference>
<feature type="transmembrane region" description="Helical" evidence="3">
    <location>
        <begin position="286"/>
        <end position="304"/>
    </location>
</feature>
<evidence type="ECO:0000259" key="4">
    <source>
        <dbReference type="Pfam" id="PF02397"/>
    </source>
</evidence>
<dbReference type="Pfam" id="PF02397">
    <property type="entry name" value="Bac_transf"/>
    <property type="match status" value="1"/>
</dbReference>
<dbReference type="AlphaFoldDB" id="A0A538TAQ8"/>
<dbReference type="Proteomes" id="UP000316852">
    <property type="component" value="Unassembled WGS sequence"/>
</dbReference>
<comment type="caution">
    <text evidence="5">The sequence shown here is derived from an EMBL/GenBank/DDBJ whole genome shotgun (WGS) entry which is preliminary data.</text>
</comment>
<evidence type="ECO:0000256" key="1">
    <source>
        <dbReference type="ARBA" id="ARBA00006464"/>
    </source>
</evidence>
<evidence type="ECO:0000256" key="2">
    <source>
        <dbReference type="SAM" id="MobiDB-lite"/>
    </source>
</evidence>
<gene>
    <name evidence="5" type="ORF">E6K76_01105</name>
</gene>
<keyword evidence="3" id="KW-1133">Transmembrane helix</keyword>
<name>A0A538TAQ8_UNCEI</name>
<proteinExistence type="inferred from homology"/>
<dbReference type="Pfam" id="PF13727">
    <property type="entry name" value="CoA_binding_3"/>
    <property type="match status" value="1"/>
</dbReference>
<dbReference type="PANTHER" id="PTHR30576:SF0">
    <property type="entry name" value="UNDECAPRENYL-PHOSPHATE N-ACETYLGALACTOSAMINYL 1-PHOSPHATE TRANSFERASE-RELATED"/>
    <property type="match status" value="1"/>
</dbReference>
<evidence type="ECO:0000313" key="6">
    <source>
        <dbReference type="Proteomes" id="UP000316852"/>
    </source>
</evidence>
<feature type="region of interest" description="Disordered" evidence="2">
    <location>
        <begin position="455"/>
        <end position="483"/>
    </location>
</feature>
<sequence length="483" mass="53131">MDRDWRRLRLGIIATDAVAIVTAYTAAAAVRFGVPGVLRNPVIWESCILLGIGGLIVTLALAWQQGTYRRSALTDGHRVYPLLVTASTYATVAMTVLSHFAGSQLPASRGWLVGSWSGSILALFLSRLIWRGVALQWRKGGALIRRVLIAGANQQGIAVAQQLHAPLRHGTVVVGFLDDYQRPGTEVLPGLAVVGHPGSARIKARELRADEVVIIMGGLAWESQRQLAELVTRPDSPLEGKISATFYDLLTTSAELSHVAYVPMLSLNRNRLSGFNAATKRSLDQSISGVMLLLLAPLFGYWRVKAWICRSPMFEFQPVLGTCGRPFRLAGLNVRLTCSPVLARLPALWNVFCQDLSLVGPRPIRMEELPAHERWRANLFAVRSGLTGLWRLRDAEDAVEERVALDLYYVRNCTLMLDLQILAQTGRELIWRCMGRRSLLARWNANDGPKAAVLEDGSQAPEAASWEDVFEGDPAEATGEGLR</sequence>
<feature type="domain" description="Bacterial sugar transferase" evidence="4">
    <location>
        <begin position="342"/>
        <end position="429"/>
    </location>
</feature>
<dbReference type="InterPro" id="IPR003362">
    <property type="entry name" value="Bact_transf"/>
</dbReference>
<dbReference type="PANTHER" id="PTHR30576">
    <property type="entry name" value="COLANIC BIOSYNTHESIS UDP-GLUCOSE LIPID CARRIER TRANSFERASE"/>
    <property type="match status" value="1"/>
</dbReference>
<protein>
    <recommendedName>
        <fullName evidence="4">Bacterial sugar transferase domain-containing protein</fullName>
    </recommendedName>
</protein>
<feature type="transmembrane region" description="Helical" evidence="3">
    <location>
        <begin position="113"/>
        <end position="130"/>
    </location>
</feature>
<keyword evidence="3" id="KW-0812">Transmembrane</keyword>
<organism evidence="5 6">
    <name type="scientific">Eiseniibacteriota bacterium</name>
    <dbReference type="NCBI Taxonomy" id="2212470"/>
    <lineage>
        <taxon>Bacteria</taxon>
        <taxon>Candidatus Eiseniibacteriota</taxon>
    </lineage>
</organism>
<dbReference type="Gene3D" id="3.40.50.720">
    <property type="entry name" value="NAD(P)-binding Rossmann-like Domain"/>
    <property type="match status" value="1"/>
</dbReference>
<accession>A0A538TAQ8</accession>